<accession>A0A427XG89</accession>
<protein>
    <recommendedName>
        <fullName evidence="9">EamA domain-containing protein</fullName>
    </recommendedName>
</protein>
<feature type="compositionally biased region" description="Basic residues" evidence="5">
    <location>
        <begin position="450"/>
        <end position="459"/>
    </location>
</feature>
<name>A0A427XG89_9TREE</name>
<feature type="transmembrane region" description="Helical" evidence="6">
    <location>
        <begin position="59"/>
        <end position="78"/>
    </location>
</feature>
<keyword evidence="8" id="KW-1185">Reference proteome</keyword>
<reference evidence="7 8" key="1">
    <citation type="submission" date="2018-11" db="EMBL/GenBank/DDBJ databases">
        <title>Genome sequence of Apiotrichum porosum DSM 27194.</title>
        <authorList>
            <person name="Aliyu H."/>
            <person name="Gorte O."/>
            <person name="Ochsenreither K."/>
        </authorList>
    </citation>
    <scope>NUCLEOTIDE SEQUENCE [LARGE SCALE GENOMIC DNA]</scope>
    <source>
        <strain evidence="7 8">DSM 27194</strain>
    </source>
</reference>
<comment type="subcellular location">
    <subcellularLocation>
        <location evidence="1">Membrane</location>
        <topology evidence="1">Multi-pass membrane protein</topology>
    </subcellularLocation>
</comment>
<evidence type="ECO:0000256" key="1">
    <source>
        <dbReference type="ARBA" id="ARBA00004141"/>
    </source>
</evidence>
<evidence type="ECO:0000256" key="3">
    <source>
        <dbReference type="ARBA" id="ARBA00022989"/>
    </source>
</evidence>
<gene>
    <name evidence="7" type="ORF">EHS24_002983</name>
</gene>
<feature type="transmembrane region" description="Helical" evidence="6">
    <location>
        <begin position="190"/>
        <end position="208"/>
    </location>
</feature>
<dbReference type="Proteomes" id="UP000279236">
    <property type="component" value="Unassembled WGS sequence"/>
</dbReference>
<feature type="region of interest" description="Disordered" evidence="5">
    <location>
        <begin position="135"/>
        <end position="183"/>
    </location>
</feature>
<evidence type="ECO:0000256" key="5">
    <source>
        <dbReference type="SAM" id="MobiDB-lite"/>
    </source>
</evidence>
<keyword evidence="3 6" id="KW-1133">Transmembrane helix</keyword>
<organism evidence="7 8">
    <name type="scientific">Apiotrichum porosum</name>
    <dbReference type="NCBI Taxonomy" id="105984"/>
    <lineage>
        <taxon>Eukaryota</taxon>
        <taxon>Fungi</taxon>
        <taxon>Dikarya</taxon>
        <taxon>Basidiomycota</taxon>
        <taxon>Agaricomycotina</taxon>
        <taxon>Tremellomycetes</taxon>
        <taxon>Trichosporonales</taxon>
        <taxon>Trichosporonaceae</taxon>
        <taxon>Apiotrichum</taxon>
    </lineage>
</organism>
<feature type="transmembrane region" description="Helical" evidence="6">
    <location>
        <begin position="98"/>
        <end position="116"/>
    </location>
</feature>
<dbReference type="EMBL" id="RSCE01000014">
    <property type="protein sequence ID" value="RSH77910.1"/>
    <property type="molecule type" value="Genomic_DNA"/>
</dbReference>
<proteinExistence type="predicted"/>
<evidence type="ECO:0008006" key="9">
    <source>
        <dbReference type="Google" id="ProtNLM"/>
    </source>
</evidence>
<dbReference type="SUPFAM" id="SSF103481">
    <property type="entry name" value="Multidrug resistance efflux transporter EmrE"/>
    <property type="match status" value="1"/>
</dbReference>
<dbReference type="RefSeq" id="XP_028473057.1">
    <property type="nucleotide sequence ID" value="XM_028618690.1"/>
</dbReference>
<dbReference type="GO" id="GO:0000329">
    <property type="term" value="C:fungal-type vacuole membrane"/>
    <property type="evidence" value="ECO:0007669"/>
    <property type="project" value="TreeGrafter"/>
</dbReference>
<dbReference type="STRING" id="105984.A0A427XG89"/>
<evidence type="ECO:0000256" key="2">
    <source>
        <dbReference type="ARBA" id="ARBA00022692"/>
    </source>
</evidence>
<feature type="transmembrane region" description="Helical" evidence="6">
    <location>
        <begin position="379"/>
        <end position="400"/>
    </location>
</feature>
<dbReference type="OrthoDB" id="1436450at2759"/>
<dbReference type="AlphaFoldDB" id="A0A427XG89"/>
<feature type="compositionally biased region" description="Low complexity" evidence="5">
    <location>
        <begin position="171"/>
        <end position="180"/>
    </location>
</feature>
<dbReference type="InterPro" id="IPR037185">
    <property type="entry name" value="EmrE-like"/>
</dbReference>
<feature type="compositionally biased region" description="Polar residues" evidence="5">
    <location>
        <begin position="151"/>
        <end position="161"/>
    </location>
</feature>
<dbReference type="PANTHER" id="PTHR23051:SF0">
    <property type="entry name" value="SOLUTE CARRIER FAMILY 35 MEMBER F5"/>
    <property type="match status" value="1"/>
</dbReference>
<dbReference type="PANTHER" id="PTHR23051">
    <property type="entry name" value="SOLUTE CARRIER FAMILY 35, MEMBER F5"/>
    <property type="match status" value="1"/>
</dbReference>
<feature type="transmembrane region" description="Helical" evidence="6">
    <location>
        <begin position="406"/>
        <end position="427"/>
    </location>
</feature>
<keyword evidence="2 6" id="KW-0812">Transmembrane</keyword>
<feature type="transmembrane region" description="Helical" evidence="6">
    <location>
        <begin position="282"/>
        <end position="303"/>
    </location>
</feature>
<evidence type="ECO:0000313" key="7">
    <source>
        <dbReference type="EMBL" id="RSH77910.1"/>
    </source>
</evidence>
<comment type="caution">
    <text evidence="7">The sequence shown here is derived from an EMBL/GenBank/DDBJ whole genome shotgun (WGS) entry which is preliminary data.</text>
</comment>
<feature type="transmembrane region" description="Helical" evidence="6">
    <location>
        <begin position="351"/>
        <end position="372"/>
    </location>
</feature>
<dbReference type="GeneID" id="39587526"/>
<keyword evidence="4 6" id="KW-0472">Membrane</keyword>
<evidence type="ECO:0000313" key="8">
    <source>
        <dbReference type="Proteomes" id="UP000279236"/>
    </source>
</evidence>
<evidence type="ECO:0000256" key="6">
    <source>
        <dbReference type="SAM" id="Phobius"/>
    </source>
</evidence>
<evidence type="ECO:0000256" key="4">
    <source>
        <dbReference type="ARBA" id="ARBA00023136"/>
    </source>
</evidence>
<feature type="transmembrane region" description="Helical" evidence="6">
    <location>
        <begin position="315"/>
        <end position="339"/>
    </location>
</feature>
<feature type="region of interest" description="Disordered" evidence="5">
    <location>
        <begin position="436"/>
        <end position="459"/>
    </location>
</feature>
<sequence>MRDLPWPVHRPHRATFNTASSRSCLHATPHHPSKDIAHHQMEGDPLLPKMPSIRALSGAHRYIVGVGLLLTVVLLWTASNFITADLETGDDGWNKPFLITYLNTSSFAFYLLPGLYRYWKKGTFARDHPHDISSPEYEPLAMDDDEPPARSSFSLNRSVSPCSPRAPLPPVEDVQPDDPQGLPKLTVRETAEVAAWWSAVWFLANWSLNTALAWASVASVTILSSTTSFFTLTLGRICGVEDVTRGKVFSALASFIGVVLVTRSDMSIQPSEATIQPLNPIWGDLLSLLSAAFYSVYVILLKVRLGDESRADTQLMLGFAGLFNIVCLIPVFPLLHYMGWETFELPPTRQAWTICIVNMFITLSSDYLYVLAMLKTTPMLVTIGLSLTIPFALLGSLLIPSASTDSITFMSLTGAALVVASFLVLGWQGWTESNNEHQHQVARQGDSSVLHHRHHDDDA</sequence>